<evidence type="ECO:0000256" key="10">
    <source>
        <dbReference type="ARBA" id="ARBA00023242"/>
    </source>
</evidence>
<feature type="region of interest" description="Disordered" evidence="13">
    <location>
        <begin position="1"/>
        <end position="27"/>
    </location>
</feature>
<dbReference type="Pfam" id="PF13359">
    <property type="entry name" value="DDE_Tnp_4"/>
    <property type="match status" value="1"/>
</dbReference>
<name>A0A5N4B0C6_PHOPY</name>
<evidence type="ECO:0000313" key="15">
    <source>
        <dbReference type="EMBL" id="KAB0803057.1"/>
    </source>
</evidence>
<evidence type="ECO:0000256" key="9">
    <source>
        <dbReference type="ARBA" id="ARBA00022801"/>
    </source>
</evidence>
<keyword evidence="6" id="KW-0963">Cytoplasm</keyword>
<dbReference type="GO" id="GO:0016787">
    <property type="term" value="F:hydrolase activity"/>
    <property type="evidence" value="ECO:0007669"/>
    <property type="project" value="UniProtKB-KW"/>
</dbReference>
<dbReference type="GO" id="GO:0005737">
    <property type="term" value="C:cytoplasm"/>
    <property type="evidence" value="ECO:0007669"/>
    <property type="project" value="UniProtKB-SubCell"/>
</dbReference>
<evidence type="ECO:0000256" key="3">
    <source>
        <dbReference type="ARBA" id="ARBA00004496"/>
    </source>
</evidence>
<feature type="domain" description="DDE Tnp4" evidence="14">
    <location>
        <begin position="170"/>
        <end position="320"/>
    </location>
</feature>
<proteinExistence type="inferred from homology"/>
<organism evidence="15 16">
    <name type="scientific">Photinus pyralis</name>
    <name type="common">Common eastern firefly</name>
    <name type="synonym">Lampyris pyralis</name>
    <dbReference type="NCBI Taxonomy" id="7054"/>
    <lineage>
        <taxon>Eukaryota</taxon>
        <taxon>Metazoa</taxon>
        <taxon>Ecdysozoa</taxon>
        <taxon>Arthropoda</taxon>
        <taxon>Hexapoda</taxon>
        <taxon>Insecta</taxon>
        <taxon>Pterygota</taxon>
        <taxon>Neoptera</taxon>
        <taxon>Endopterygota</taxon>
        <taxon>Coleoptera</taxon>
        <taxon>Polyphaga</taxon>
        <taxon>Elateriformia</taxon>
        <taxon>Elateroidea</taxon>
        <taxon>Lampyridae</taxon>
        <taxon>Lampyrinae</taxon>
        <taxon>Photinus</taxon>
    </lineage>
</organism>
<keyword evidence="10" id="KW-0539">Nucleus</keyword>
<dbReference type="PRINTS" id="PR02086">
    <property type="entry name" value="PUTNUCHARBI1"/>
</dbReference>
<evidence type="ECO:0000259" key="14">
    <source>
        <dbReference type="Pfam" id="PF13359"/>
    </source>
</evidence>
<dbReference type="InterPro" id="IPR045249">
    <property type="entry name" value="HARBI1-like"/>
</dbReference>
<evidence type="ECO:0000256" key="11">
    <source>
        <dbReference type="ARBA" id="ARBA00030126"/>
    </source>
</evidence>
<dbReference type="InterPro" id="IPR027806">
    <property type="entry name" value="HARBI1_dom"/>
</dbReference>
<comment type="cofactor">
    <cofactor evidence="1">
        <name>a divalent metal cation</name>
        <dbReference type="ChEBI" id="CHEBI:60240"/>
    </cofactor>
</comment>
<dbReference type="InterPro" id="IPR026103">
    <property type="entry name" value="HARBI1_animal"/>
</dbReference>
<accession>A0A5N4B0C6</accession>
<gene>
    <name evidence="15" type="ORF">PPYR_00027</name>
</gene>
<evidence type="ECO:0000256" key="7">
    <source>
        <dbReference type="ARBA" id="ARBA00022722"/>
    </source>
</evidence>
<evidence type="ECO:0000256" key="13">
    <source>
        <dbReference type="SAM" id="MobiDB-lite"/>
    </source>
</evidence>
<comment type="similarity">
    <text evidence="4">Belongs to the HARBI1 family.</text>
</comment>
<evidence type="ECO:0000256" key="2">
    <source>
        <dbReference type="ARBA" id="ARBA00004123"/>
    </source>
</evidence>
<keyword evidence="7" id="KW-0540">Nuclease</keyword>
<dbReference type="EMBL" id="VVIM01000001">
    <property type="protein sequence ID" value="KAB0803057.1"/>
    <property type="molecule type" value="Genomic_DNA"/>
</dbReference>
<dbReference type="Proteomes" id="UP000327044">
    <property type="component" value="Unassembled WGS sequence"/>
</dbReference>
<comment type="subcellular location">
    <subcellularLocation>
        <location evidence="3">Cytoplasm</location>
    </subcellularLocation>
    <subcellularLocation>
        <location evidence="2">Nucleus</location>
    </subcellularLocation>
</comment>
<keyword evidence="8" id="KW-0479">Metal-binding</keyword>
<comment type="caution">
    <text evidence="15">The sequence shown here is derived from an EMBL/GenBank/DDBJ whole genome shotgun (WGS) entry which is preliminary data.</text>
</comment>
<dbReference type="GO" id="GO:0004518">
    <property type="term" value="F:nuclease activity"/>
    <property type="evidence" value="ECO:0007669"/>
    <property type="project" value="UniProtKB-KW"/>
</dbReference>
<dbReference type="GO" id="GO:0005634">
    <property type="term" value="C:nucleus"/>
    <property type="evidence" value="ECO:0007669"/>
    <property type="project" value="UniProtKB-SubCell"/>
</dbReference>
<dbReference type="AlphaFoldDB" id="A0A5N4B0C6"/>
<evidence type="ECO:0000256" key="5">
    <source>
        <dbReference type="ARBA" id="ARBA00015519"/>
    </source>
</evidence>
<dbReference type="OrthoDB" id="6740069at2759"/>
<evidence type="ECO:0000313" key="16">
    <source>
        <dbReference type="Proteomes" id="UP000327044"/>
    </source>
</evidence>
<dbReference type="PANTHER" id="PTHR22930">
    <property type="match status" value="1"/>
</dbReference>
<sequence>MDASSDSDQYEVMNSSSSSSSTDSDEELLLELNRRVRRERTFRERPDNFTKWSDQEFTMRFRLQKESVLFLLELIEGQLATISNRNKAITPMNQLLLTLRLYATGNMLIAVGDFSGVHKSTACRIVKKVTAAICTLSENYIRMPNTEEEIRNHQLAFYNIARFPRTIGAIDCTHVRIQSPGGHNAEYFRNRKGYFSLIVQVVGDASLRVLDIVVRWPGSTHDQTIFNNSRIHARLENGEFNNSIILGDSGYAIQKYLITPLLHPNNDAEQLFNEAQIRTRNPIERLFGVLKRRFPILSIGIRIKLQTAQQIIIACATLHNLARARNEGEPLVDPDVIVPVIDDQPQNHVEAENRNFYRQPFINYFSTL</sequence>
<keyword evidence="9" id="KW-0378">Hydrolase</keyword>
<protein>
    <recommendedName>
        <fullName evidence="5">Putative nuclease HARBI1</fullName>
    </recommendedName>
    <alternativeName>
        <fullName evidence="11">Harbinger transposase-derived nuclease</fullName>
    </alternativeName>
</protein>
<evidence type="ECO:0000256" key="12">
    <source>
        <dbReference type="ARBA" id="ARBA00045850"/>
    </source>
</evidence>
<evidence type="ECO:0000256" key="8">
    <source>
        <dbReference type="ARBA" id="ARBA00022723"/>
    </source>
</evidence>
<reference evidence="15 16" key="1">
    <citation type="journal article" date="2018" name="Elife">
        <title>Firefly genomes illuminate parallel origins of bioluminescence in beetles.</title>
        <authorList>
            <person name="Fallon T.R."/>
            <person name="Lower S.E."/>
            <person name="Chang C.H."/>
            <person name="Bessho-Uehara M."/>
            <person name="Martin G.J."/>
            <person name="Bewick A.J."/>
            <person name="Behringer M."/>
            <person name="Debat H.J."/>
            <person name="Wong I."/>
            <person name="Day J.C."/>
            <person name="Suvorov A."/>
            <person name="Silva C.J."/>
            <person name="Stanger-Hall K.F."/>
            <person name="Hall D.W."/>
            <person name="Schmitz R.J."/>
            <person name="Nelson D.R."/>
            <person name="Lewis S.M."/>
            <person name="Shigenobu S."/>
            <person name="Bybee S.M."/>
            <person name="Larracuente A.M."/>
            <person name="Oba Y."/>
            <person name="Weng J.K."/>
        </authorList>
    </citation>
    <scope>NUCLEOTIDE SEQUENCE [LARGE SCALE GENOMIC DNA]</scope>
    <source>
        <strain evidence="15">1611_PpyrPB1</strain>
        <tissue evidence="15">Whole body</tissue>
    </source>
</reference>
<comment type="function">
    <text evidence="12">Transposase-derived protein that may have nuclease activity. Does not have transposase activity.</text>
</comment>
<evidence type="ECO:0000256" key="4">
    <source>
        <dbReference type="ARBA" id="ARBA00006958"/>
    </source>
</evidence>
<dbReference type="GO" id="GO:0046872">
    <property type="term" value="F:metal ion binding"/>
    <property type="evidence" value="ECO:0007669"/>
    <property type="project" value="UniProtKB-KW"/>
</dbReference>
<dbReference type="PANTHER" id="PTHR22930:SF289">
    <property type="entry name" value="DDE TNP4 DOMAIN-CONTAINING PROTEIN-RELATED"/>
    <property type="match status" value="1"/>
</dbReference>
<dbReference type="InParanoid" id="A0A5N4B0C6"/>
<evidence type="ECO:0000256" key="6">
    <source>
        <dbReference type="ARBA" id="ARBA00022490"/>
    </source>
</evidence>
<keyword evidence="16" id="KW-1185">Reference proteome</keyword>
<evidence type="ECO:0000256" key="1">
    <source>
        <dbReference type="ARBA" id="ARBA00001968"/>
    </source>
</evidence>